<dbReference type="PANTHER" id="PTHR40137">
    <property type="entry name" value="PROTEIN GVPK 1"/>
    <property type="match status" value="1"/>
</dbReference>
<dbReference type="OrthoDB" id="5772958at2"/>
<dbReference type="STRING" id="658187.LDG_7832"/>
<protein>
    <recommendedName>
        <fullName evidence="6">Gas vesicle protein GvpK</fullName>
    </recommendedName>
</protein>
<evidence type="ECO:0000313" key="5">
    <source>
        <dbReference type="Proteomes" id="UP000002770"/>
    </source>
</evidence>
<organism evidence="4 5">
    <name type="scientific">Legionella drancourtii LLAP12</name>
    <dbReference type="NCBI Taxonomy" id="658187"/>
    <lineage>
        <taxon>Bacteria</taxon>
        <taxon>Pseudomonadati</taxon>
        <taxon>Pseudomonadota</taxon>
        <taxon>Gammaproteobacteria</taxon>
        <taxon>Legionellales</taxon>
        <taxon>Legionellaceae</taxon>
        <taxon>Legionella</taxon>
    </lineage>
</organism>
<dbReference type="PANTHER" id="PTHR40137:SF2">
    <property type="entry name" value="PROTEIN GVPK 1"/>
    <property type="match status" value="1"/>
</dbReference>
<proteinExistence type="inferred from homology"/>
<gene>
    <name evidence="4" type="ORF">LDG_7832</name>
</gene>
<keyword evidence="5" id="KW-1185">Reference proteome</keyword>
<dbReference type="Pfam" id="PF05121">
    <property type="entry name" value="GvpK"/>
    <property type="match status" value="1"/>
</dbReference>
<comment type="similarity">
    <text evidence="3">Belongs to the gas vesicle GvpK family.</text>
</comment>
<sequence length="98" mass="11081">MNDKREEDNALPQRINLQPDDVKNGLGKLVLILIQLIHELLERQAIGRIEAGDLSDEQIDRLGITLMKQAEEIDKLREVFGLTQEDLNLDLGPLGKLL</sequence>
<dbReference type="HOGENOM" id="CLU_150705_0_1_6"/>
<dbReference type="InterPro" id="IPR007805">
    <property type="entry name" value="GvpK"/>
</dbReference>
<dbReference type="AlphaFoldDB" id="G9ERC0"/>
<evidence type="ECO:0000256" key="3">
    <source>
        <dbReference type="ARBA" id="ARBA00035659"/>
    </source>
</evidence>
<evidence type="ECO:0008006" key="6">
    <source>
        <dbReference type="Google" id="ProtNLM"/>
    </source>
</evidence>
<reference evidence="4 5" key="1">
    <citation type="journal article" date="2011" name="BMC Genomics">
        <title>Insight into cross-talk between intra-amoebal pathogens.</title>
        <authorList>
            <person name="Gimenez G."/>
            <person name="Bertelli C."/>
            <person name="Moliner C."/>
            <person name="Robert C."/>
            <person name="Raoult D."/>
            <person name="Fournier P.E."/>
            <person name="Greub G."/>
        </authorList>
    </citation>
    <scope>NUCLEOTIDE SEQUENCE [LARGE SCALE GENOMIC DNA]</scope>
    <source>
        <strain evidence="4 5">LLAP12</strain>
    </source>
</reference>
<evidence type="ECO:0000256" key="1">
    <source>
        <dbReference type="ARBA" id="ARBA00022987"/>
    </source>
</evidence>
<evidence type="ECO:0000313" key="4">
    <source>
        <dbReference type="EMBL" id="EHL30089.1"/>
    </source>
</evidence>
<dbReference type="GO" id="GO:0031412">
    <property type="term" value="P:gas vesicle organization"/>
    <property type="evidence" value="ECO:0007669"/>
    <property type="project" value="InterPro"/>
</dbReference>
<comment type="subcellular location">
    <subcellularLocation>
        <location evidence="2">Gas vesicle</location>
    </subcellularLocation>
</comment>
<dbReference type="GO" id="GO:0031411">
    <property type="term" value="C:gas vesicle"/>
    <property type="evidence" value="ECO:0007669"/>
    <property type="project" value="UniProtKB-SubCell"/>
</dbReference>
<dbReference type="EMBL" id="JH413835">
    <property type="protein sequence ID" value="EHL30089.1"/>
    <property type="molecule type" value="Genomic_DNA"/>
</dbReference>
<dbReference type="eggNOG" id="ENOG50330IR">
    <property type="taxonomic scope" value="Bacteria"/>
</dbReference>
<accession>G9ERC0</accession>
<dbReference type="InParanoid" id="G9ERC0"/>
<evidence type="ECO:0000256" key="2">
    <source>
        <dbReference type="ARBA" id="ARBA00035108"/>
    </source>
</evidence>
<name>G9ERC0_9GAMM</name>
<keyword evidence="1" id="KW-0304">Gas vesicle</keyword>
<dbReference type="RefSeq" id="WP_006871726.1">
    <property type="nucleotide sequence ID" value="NZ_JH413835.1"/>
</dbReference>
<dbReference type="Proteomes" id="UP000002770">
    <property type="component" value="Unassembled WGS sequence"/>
</dbReference>